<evidence type="ECO:0000259" key="2">
    <source>
        <dbReference type="SMART" id="SM00563"/>
    </source>
</evidence>
<dbReference type="EMBL" id="JPFK01000007">
    <property type="protein sequence ID" value="KFB00770.1"/>
    <property type="molecule type" value="Genomic_DNA"/>
</dbReference>
<proteinExistence type="predicted"/>
<protein>
    <submittedName>
        <fullName evidence="3">Glycerol acyltransferase</fullName>
    </submittedName>
</protein>
<keyword evidence="4" id="KW-1185">Reference proteome</keyword>
<comment type="caution">
    <text evidence="3">The sequence shown here is derived from an EMBL/GenBank/DDBJ whole genome shotgun (WGS) entry which is preliminary data.</text>
</comment>
<evidence type="ECO:0000256" key="1">
    <source>
        <dbReference type="SAM" id="Phobius"/>
    </source>
</evidence>
<keyword evidence="3" id="KW-0012">Acyltransferase</keyword>
<dbReference type="Proteomes" id="UP000028521">
    <property type="component" value="Unassembled WGS sequence"/>
</dbReference>
<name>A0A084TJ84_9FLAO</name>
<evidence type="ECO:0000313" key="4">
    <source>
        <dbReference type="Proteomes" id="UP000028521"/>
    </source>
</evidence>
<feature type="transmembrane region" description="Helical" evidence="1">
    <location>
        <begin position="309"/>
        <end position="330"/>
    </location>
</feature>
<keyword evidence="1" id="KW-1133">Transmembrane helix</keyword>
<dbReference type="InterPro" id="IPR052744">
    <property type="entry name" value="GPAT/DAPAT"/>
</dbReference>
<dbReference type="Pfam" id="PF01553">
    <property type="entry name" value="Acyltransferase"/>
    <property type="match status" value="1"/>
</dbReference>
<dbReference type="AlphaFoldDB" id="A0A084TJ84"/>
<sequence>MGLYFYYKRIRVVRQAPIPKQAPIIFLSNHQNALVDALLIATTSTRFTYFLTRASVFKHPIVAKLLSSVQMLPVFRVRDGWQTIKNNHNTFDHCVALLGQNKTVSLFPEGNHNIKRTVRPLSKGFTRIVLDTLKAHPTLELKLVPVGLNYREGTRFPDAVTLMYGKAIEVRELLKTETNDQKASMLLKQNVQEALKTLTTHIAPEHYETHLEHLHEQQADFFYPEHLNASLASGGVTYTGPTYKRSFGMLRGVFKRLLIFNLWLPFLVWRYKVLPKIKEVEFIATFRFALAITLVPLWLLLVACIVGAVFGWAFGAWYLGASLALALVYVKM</sequence>
<dbReference type="eggNOG" id="COG0204">
    <property type="taxonomic scope" value="Bacteria"/>
</dbReference>
<feature type="transmembrane region" description="Helical" evidence="1">
    <location>
        <begin position="253"/>
        <end position="271"/>
    </location>
</feature>
<gene>
    <name evidence="3" type="ORF">IA57_09970</name>
</gene>
<reference evidence="3 4" key="1">
    <citation type="journal article" date="2014" name="Genome Announc.">
        <title>Draft Genome Sequence of the Algicidal Bacterium Mangrovimonas yunxiaonensis Strain LY01.</title>
        <authorList>
            <person name="Li Y."/>
            <person name="Zhu H."/>
            <person name="Li C."/>
            <person name="Zhang H."/>
            <person name="Chen Z."/>
            <person name="Zheng W."/>
            <person name="Xu H."/>
            <person name="Zheng T."/>
        </authorList>
    </citation>
    <scope>NUCLEOTIDE SEQUENCE [LARGE SCALE GENOMIC DNA]</scope>
    <source>
        <strain evidence="3 4">LY01</strain>
    </source>
</reference>
<dbReference type="PANTHER" id="PTHR31605:SF0">
    <property type="entry name" value="GLYCEROL-3-PHOSPHATE O-ACYLTRANSFERASE 1"/>
    <property type="match status" value="1"/>
</dbReference>
<dbReference type="GO" id="GO:0008654">
    <property type="term" value="P:phospholipid biosynthetic process"/>
    <property type="evidence" value="ECO:0007669"/>
    <property type="project" value="TreeGrafter"/>
</dbReference>
<feature type="transmembrane region" description="Helical" evidence="1">
    <location>
        <begin position="283"/>
        <end position="302"/>
    </location>
</feature>
<reference evidence="4" key="2">
    <citation type="submission" date="2014-07" db="EMBL/GenBank/DDBJ databases">
        <title>Genome sequence of Mangrovimonas yunxiaonensis.</title>
        <authorList>
            <person name="Li Y."/>
            <person name="Zheng T."/>
        </authorList>
    </citation>
    <scope>NUCLEOTIDE SEQUENCE [LARGE SCALE GENOMIC DNA]</scope>
    <source>
        <strain evidence="4">LY01</strain>
    </source>
</reference>
<keyword evidence="3" id="KW-0808">Transferase</keyword>
<dbReference type="PANTHER" id="PTHR31605">
    <property type="entry name" value="GLYCEROL-3-PHOSPHATE O-ACYLTRANSFERASE 1"/>
    <property type="match status" value="1"/>
</dbReference>
<keyword evidence="1" id="KW-0472">Membrane</keyword>
<dbReference type="SUPFAM" id="SSF69593">
    <property type="entry name" value="Glycerol-3-phosphate (1)-acyltransferase"/>
    <property type="match status" value="1"/>
</dbReference>
<dbReference type="GO" id="GO:0016287">
    <property type="term" value="F:glycerone-phosphate O-acyltransferase activity"/>
    <property type="evidence" value="ECO:0007669"/>
    <property type="project" value="TreeGrafter"/>
</dbReference>
<evidence type="ECO:0000313" key="3">
    <source>
        <dbReference type="EMBL" id="KFB00770.1"/>
    </source>
</evidence>
<keyword evidence="1" id="KW-0812">Transmembrane</keyword>
<dbReference type="GO" id="GO:0004366">
    <property type="term" value="F:glycerol-3-phosphate O-acyltransferase activity"/>
    <property type="evidence" value="ECO:0007669"/>
    <property type="project" value="TreeGrafter"/>
</dbReference>
<dbReference type="STRING" id="1197477.IA57_09970"/>
<organism evidence="3 4">
    <name type="scientific">Mangrovimonas yunxiaonensis</name>
    <dbReference type="NCBI Taxonomy" id="1197477"/>
    <lineage>
        <taxon>Bacteria</taxon>
        <taxon>Pseudomonadati</taxon>
        <taxon>Bacteroidota</taxon>
        <taxon>Flavobacteriia</taxon>
        <taxon>Flavobacteriales</taxon>
        <taxon>Flavobacteriaceae</taxon>
        <taxon>Mangrovimonas</taxon>
    </lineage>
</organism>
<accession>A0A084TJ84</accession>
<dbReference type="SMART" id="SM00563">
    <property type="entry name" value="PlsC"/>
    <property type="match status" value="1"/>
</dbReference>
<dbReference type="InterPro" id="IPR002123">
    <property type="entry name" value="Plipid/glycerol_acylTrfase"/>
</dbReference>
<feature type="domain" description="Phospholipid/glycerol acyltransferase" evidence="2">
    <location>
        <begin position="24"/>
        <end position="151"/>
    </location>
</feature>